<dbReference type="AlphaFoldDB" id="A0A2H9VNZ6"/>
<dbReference type="PANTHER" id="PTHR42852">
    <property type="entry name" value="THIOL:DISULFIDE INTERCHANGE PROTEIN DSBE"/>
    <property type="match status" value="1"/>
</dbReference>
<dbReference type="Pfam" id="PF08534">
    <property type="entry name" value="Redoxin"/>
    <property type="match status" value="1"/>
</dbReference>
<accession>A0A2H9VNZ6</accession>
<keyword evidence="1" id="KW-0812">Transmembrane</keyword>
<feature type="domain" description="Thioredoxin" evidence="2">
    <location>
        <begin position="78"/>
        <end position="218"/>
    </location>
</feature>
<dbReference type="GO" id="GO:0016491">
    <property type="term" value="F:oxidoreductase activity"/>
    <property type="evidence" value="ECO:0007669"/>
    <property type="project" value="InterPro"/>
</dbReference>
<name>A0A2H9VNZ6_9SPHI</name>
<proteinExistence type="predicted"/>
<keyword evidence="1" id="KW-1133">Transmembrane helix</keyword>
<dbReference type="Gene3D" id="3.40.30.10">
    <property type="entry name" value="Glutaredoxin"/>
    <property type="match status" value="1"/>
</dbReference>
<evidence type="ECO:0000313" key="4">
    <source>
        <dbReference type="Proteomes" id="UP000242687"/>
    </source>
</evidence>
<dbReference type="GO" id="GO:0016853">
    <property type="term" value="F:isomerase activity"/>
    <property type="evidence" value="ECO:0007669"/>
    <property type="project" value="UniProtKB-KW"/>
</dbReference>
<dbReference type="InterPro" id="IPR036249">
    <property type="entry name" value="Thioredoxin-like_sf"/>
</dbReference>
<evidence type="ECO:0000313" key="3">
    <source>
        <dbReference type="EMBL" id="PJJ80079.1"/>
    </source>
</evidence>
<evidence type="ECO:0000259" key="2">
    <source>
        <dbReference type="PROSITE" id="PS51352"/>
    </source>
</evidence>
<keyword evidence="1" id="KW-0472">Membrane</keyword>
<dbReference type="EMBL" id="PGFJ01000002">
    <property type="protein sequence ID" value="PJJ80079.1"/>
    <property type="molecule type" value="Genomic_DNA"/>
</dbReference>
<evidence type="ECO:0000256" key="1">
    <source>
        <dbReference type="SAM" id="Phobius"/>
    </source>
</evidence>
<reference evidence="3 4" key="1">
    <citation type="submission" date="2017-11" db="EMBL/GenBank/DDBJ databases">
        <title>Genomic Encyclopedia of Archaeal and Bacterial Type Strains, Phase II (KMG-II): From Individual Species to Whole Genera.</title>
        <authorList>
            <person name="Goeker M."/>
        </authorList>
    </citation>
    <scope>NUCLEOTIDE SEQUENCE [LARGE SCALE GENOMIC DNA]</scope>
    <source>
        <strain evidence="3 4">DSM 28175</strain>
    </source>
</reference>
<dbReference type="CDD" id="cd02966">
    <property type="entry name" value="TlpA_like_family"/>
    <property type="match status" value="1"/>
</dbReference>
<dbReference type="PROSITE" id="PS51352">
    <property type="entry name" value="THIOREDOXIN_2"/>
    <property type="match status" value="1"/>
</dbReference>
<gene>
    <name evidence="3" type="ORF">CLV57_3223</name>
</gene>
<dbReference type="InterPro" id="IPR013766">
    <property type="entry name" value="Thioredoxin_domain"/>
</dbReference>
<sequence>MLIWIFTHDLRYRFKCLYFASQLQMEKLKALLTRKNIINVVFILLMLVLIINPAAKALLIRGFIAVGIMRPPTQSEKVATSTPSVNITLRQPNGEVLQSEKLKGKVLIMNFWATWCPPCIAEMPSINKMYLQYKNNSNLVVIPIDADNDVSKSTAFMQNKGYSLPVYTLAGPLPTGLVSNAIPTTIIIDKKGRVVARHEGAADYSSEAFYEYLDGLLKE</sequence>
<dbReference type="SUPFAM" id="SSF52833">
    <property type="entry name" value="Thioredoxin-like"/>
    <property type="match status" value="1"/>
</dbReference>
<protein>
    <submittedName>
        <fullName evidence="3">Thiol-disulfide isomerase/thioredoxin</fullName>
    </submittedName>
</protein>
<comment type="caution">
    <text evidence="3">The sequence shown here is derived from an EMBL/GenBank/DDBJ whole genome shotgun (WGS) entry which is preliminary data.</text>
</comment>
<keyword evidence="4" id="KW-1185">Reference proteome</keyword>
<dbReference type="InterPro" id="IPR013740">
    <property type="entry name" value="Redoxin"/>
</dbReference>
<dbReference type="PANTHER" id="PTHR42852:SF17">
    <property type="entry name" value="THIOREDOXIN-LIKE PROTEIN HI_1115"/>
    <property type="match status" value="1"/>
</dbReference>
<keyword evidence="3" id="KW-0413">Isomerase</keyword>
<dbReference type="Proteomes" id="UP000242687">
    <property type="component" value="Unassembled WGS sequence"/>
</dbReference>
<feature type="transmembrane region" description="Helical" evidence="1">
    <location>
        <begin position="37"/>
        <end position="60"/>
    </location>
</feature>
<organism evidence="3 4">
    <name type="scientific">Mucilaginibacter auburnensis</name>
    <dbReference type="NCBI Taxonomy" id="1457233"/>
    <lineage>
        <taxon>Bacteria</taxon>
        <taxon>Pseudomonadati</taxon>
        <taxon>Bacteroidota</taxon>
        <taxon>Sphingobacteriia</taxon>
        <taxon>Sphingobacteriales</taxon>
        <taxon>Sphingobacteriaceae</taxon>
        <taxon>Mucilaginibacter</taxon>
    </lineage>
</organism>
<dbReference type="InterPro" id="IPR050553">
    <property type="entry name" value="Thioredoxin_ResA/DsbE_sf"/>
</dbReference>